<accession>A0A7K0CJ70</accession>
<dbReference type="PANTHER" id="PTHR14136">
    <property type="entry name" value="BTB_POZ DOMAIN-CONTAINING PROTEIN KCTD9"/>
    <property type="match status" value="1"/>
</dbReference>
<dbReference type="EMBL" id="WEGJ01000010">
    <property type="protein sequence ID" value="MQY13072.1"/>
    <property type="molecule type" value="Genomic_DNA"/>
</dbReference>
<dbReference type="Proteomes" id="UP000466345">
    <property type="component" value="Unassembled WGS sequence"/>
</dbReference>
<dbReference type="Pfam" id="PF00805">
    <property type="entry name" value="Pentapeptide"/>
    <property type="match status" value="1"/>
</dbReference>
<dbReference type="AlphaFoldDB" id="A0A7K0CJ70"/>
<evidence type="ECO:0000313" key="1">
    <source>
        <dbReference type="EMBL" id="MQY13072.1"/>
    </source>
</evidence>
<dbReference type="InterPro" id="IPR051082">
    <property type="entry name" value="Pentapeptide-BTB/POZ_domain"/>
</dbReference>
<proteinExistence type="predicted"/>
<gene>
    <name evidence="1" type="ORF">SRB5_32120</name>
</gene>
<dbReference type="RefSeq" id="WP_153452661.1">
    <property type="nucleotide sequence ID" value="NZ_WEGJ01000010.1"/>
</dbReference>
<dbReference type="InterPro" id="IPR001646">
    <property type="entry name" value="5peptide_repeat"/>
</dbReference>
<protein>
    <recommendedName>
        <fullName evidence="3">Pentapeptide repeat-containing protein</fullName>
    </recommendedName>
</protein>
<dbReference type="OrthoDB" id="2579959at2"/>
<dbReference type="Gene3D" id="2.160.20.80">
    <property type="entry name" value="E3 ubiquitin-protein ligase SopA"/>
    <property type="match status" value="1"/>
</dbReference>
<organism evidence="1 2">
    <name type="scientific">Streptomyces smaragdinus</name>
    <dbReference type="NCBI Taxonomy" id="2585196"/>
    <lineage>
        <taxon>Bacteria</taxon>
        <taxon>Bacillati</taxon>
        <taxon>Actinomycetota</taxon>
        <taxon>Actinomycetes</taxon>
        <taxon>Kitasatosporales</taxon>
        <taxon>Streptomycetaceae</taxon>
        <taxon>Streptomyces</taxon>
    </lineage>
</organism>
<sequence>MSNRRKTPRLPDVRLPVLRPFDGGELEPDGDYDGVEFAGLDLTRQDGAGARFLDCALRGVVLDDARLTAARFIDSALEGVRGTGTDLADATLRDVEVTDARLGGVQLHGAVFERVVIRGGKSEFLNLHGAQLTDVVFEDCVLVEPNFQEAKLTRVAFPGSSVRGADLSQAVLADVDLRGARELSVGRGLDRMRGAVISPEQLFDLAPAFAAQAGVEVRAV</sequence>
<keyword evidence="2" id="KW-1185">Reference proteome</keyword>
<evidence type="ECO:0008006" key="3">
    <source>
        <dbReference type="Google" id="ProtNLM"/>
    </source>
</evidence>
<name>A0A7K0CJ70_9ACTN</name>
<dbReference type="SUPFAM" id="SSF141571">
    <property type="entry name" value="Pentapeptide repeat-like"/>
    <property type="match status" value="1"/>
</dbReference>
<dbReference type="PANTHER" id="PTHR14136:SF17">
    <property type="entry name" value="BTB_POZ DOMAIN-CONTAINING PROTEIN KCTD9"/>
    <property type="match status" value="1"/>
</dbReference>
<evidence type="ECO:0000313" key="2">
    <source>
        <dbReference type="Proteomes" id="UP000466345"/>
    </source>
</evidence>
<comment type="caution">
    <text evidence="1">The sequence shown here is derived from an EMBL/GenBank/DDBJ whole genome shotgun (WGS) entry which is preliminary data.</text>
</comment>
<dbReference type="Pfam" id="PF13599">
    <property type="entry name" value="Pentapeptide_4"/>
    <property type="match status" value="1"/>
</dbReference>
<reference evidence="1 2" key="1">
    <citation type="submission" date="2019-10" db="EMBL/GenBank/DDBJ databases">
        <title>Streptomyces smaragdinus sp. nov. and Streptomyces fabii sp. nov., isolated from the gut of fungus growing-termite Macrotermes natalensis.</title>
        <authorList>
            <person name="Schwitalla J."/>
            <person name="Benndorf R."/>
            <person name="Martin K."/>
            <person name="De Beer W."/>
            <person name="Kaster A.-K."/>
            <person name="Vollmers J."/>
            <person name="Poulsen M."/>
            <person name="Beemelmanns C."/>
        </authorList>
    </citation>
    <scope>NUCLEOTIDE SEQUENCE [LARGE SCALE GENOMIC DNA]</scope>
    <source>
        <strain evidence="1 2">RB5</strain>
    </source>
</reference>